<feature type="binding site" evidence="1">
    <location>
        <position position="281"/>
    </location>
    <ligand>
        <name>Zn(2+)</name>
        <dbReference type="ChEBI" id="CHEBI:29105"/>
        <label>1</label>
    </ligand>
</feature>
<feature type="binding site" evidence="1">
    <location>
        <position position="73"/>
    </location>
    <ligand>
        <name>Zn(2+)</name>
        <dbReference type="ChEBI" id="CHEBI:29105"/>
        <label>1</label>
    </ligand>
</feature>
<sequence>MQHDTDGPHRLLLRKAMLLSGEQVDVLITDGIISWIQPSDIGNQDSAYDDSAMQQVNCEGWYLTSGWIDMHVHAYSELSPYGDEIDKIGIHHGVTTIVDAGSCGGDDIHELLYQSEGTRTSLLAFLNISRIGLRRVDELSNLEWIDADQVKKAVQHYPDYIVGLKARISSSVVQEQGIKPLRRARELSTQTNLPLMVHIGSGPPDIREVLNLLEAGDIVTHYLNGKSNNLFDAAGDPLPELTAALQRGIHLDVGHGSASFSFRVAEQARHAGIPLYTISTDIYRRNRLNGPVYNMSNVLSKFLYLGYELADIMEAVTVNAAEWLNRPELADMNLGQQANLTLFAIEPGPVLLTDSEGEQRTASQYIEAKGVVKDGAYFACQIRTQASH</sequence>
<dbReference type="EMBL" id="CP013023">
    <property type="protein sequence ID" value="ANF97493.1"/>
    <property type="molecule type" value="Genomic_DNA"/>
</dbReference>
<evidence type="ECO:0000256" key="2">
    <source>
        <dbReference type="PIRSR" id="PIRSR039004-2"/>
    </source>
</evidence>
<dbReference type="InterPro" id="IPR011059">
    <property type="entry name" value="Metal-dep_hydrolase_composite"/>
</dbReference>
<dbReference type="SUPFAM" id="SSF51338">
    <property type="entry name" value="Composite domain of metallo-dependent hydrolases"/>
    <property type="match status" value="1"/>
</dbReference>
<dbReference type="KEGG" id="pbv:AR543_16750"/>
<dbReference type="GO" id="GO:0016810">
    <property type="term" value="F:hydrolase activity, acting on carbon-nitrogen (but not peptide) bonds"/>
    <property type="evidence" value="ECO:0007669"/>
    <property type="project" value="InterPro"/>
</dbReference>
<feature type="binding site" description="via carbamate group" evidence="1">
    <location>
        <position position="165"/>
    </location>
    <ligand>
        <name>Zn(2+)</name>
        <dbReference type="ChEBI" id="CHEBI:29105"/>
        <label>2</label>
    </ligand>
</feature>
<feature type="modified residue" description="N6-carboxylysine" evidence="2">
    <location>
        <position position="165"/>
    </location>
</feature>
<keyword evidence="1" id="KW-0479">Metal-binding</keyword>
<dbReference type="NCBIfam" id="TIGR03583">
    <property type="entry name" value="EF_0837"/>
    <property type="match status" value="1"/>
</dbReference>
<name>A0A172ZIX4_9BACL</name>
<dbReference type="InterPro" id="IPR032466">
    <property type="entry name" value="Metal_Hydrolase"/>
</dbReference>
<organism evidence="4 5">
    <name type="scientific">Paenibacillus bovis</name>
    <dbReference type="NCBI Taxonomy" id="1616788"/>
    <lineage>
        <taxon>Bacteria</taxon>
        <taxon>Bacillati</taxon>
        <taxon>Bacillota</taxon>
        <taxon>Bacilli</taxon>
        <taxon>Bacillales</taxon>
        <taxon>Paenibacillaceae</taxon>
        <taxon>Paenibacillus</taxon>
    </lineage>
</organism>
<dbReference type="GO" id="GO:0046872">
    <property type="term" value="F:metal ion binding"/>
    <property type="evidence" value="ECO:0007669"/>
    <property type="project" value="UniProtKB-KW"/>
</dbReference>
<dbReference type="Gene3D" id="2.30.40.10">
    <property type="entry name" value="Urease, subunit C, domain 1"/>
    <property type="match status" value="1"/>
</dbReference>
<dbReference type="GO" id="GO:0019213">
    <property type="term" value="F:deacetylase activity"/>
    <property type="evidence" value="ECO:0007669"/>
    <property type="project" value="InterPro"/>
</dbReference>
<dbReference type="PANTHER" id="PTHR42717">
    <property type="entry name" value="DIHYDROOROTASE-RELATED"/>
    <property type="match status" value="1"/>
</dbReference>
<dbReference type="InterPro" id="IPR047601">
    <property type="entry name" value="EF_0837-like"/>
</dbReference>
<keyword evidence="1" id="KW-0862">Zinc</keyword>
<dbReference type="InterPro" id="IPR020043">
    <property type="entry name" value="Deacetylase_Atu3266-like"/>
</dbReference>
<dbReference type="OrthoDB" id="9796020at2"/>
<evidence type="ECO:0000256" key="3">
    <source>
        <dbReference type="PIRSR" id="PIRSR039004-3"/>
    </source>
</evidence>
<feature type="binding site" evidence="1">
    <location>
        <position position="198"/>
    </location>
    <ligand>
        <name>Zn(2+)</name>
        <dbReference type="ChEBI" id="CHEBI:29105"/>
        <label>2</label>
    </ligand>
</feature>
<dbReference type="SUPFAM" id="SSF51556">
    <property type="entry name" value="Metallo-dependent hydrolases"/>
    <property type="match status" value="1"/>
</dbReference>
<proteinExistence type="predicted"/>
<accession>A0A172ZIX4</accession>
<evidence type="ECO:0000313" key="4">
    <source>
        <dbReference type="EMBL" id="ANF97493.1"/>
    </source>
</evidence>
<dbReference type="PIRSF" id="PIRSF039004">
    <property type="entry name" value="ADE_EF_0837"/>
    <property type="match status" value="1"/>
</dbReference>
<protein>
    <submittedName>
        <fullName evidence="4">Dihydroorotase</fullName>
    </submittedName>
</protein>
<dbReference type="NCBIfam" id="NF006689">
    <property type="entry name" value="PRK09237.1"/>
    <property type="match status" value="1"/>
</dbReference>
<dbReference type="Proteomes" id="UP000078148">
    <property type="component" value="Chromosome"/>
</dbReference>
<keyword evidence="5" id="KW-1185">Reference proteome</keyword>
<feature type="binding site" evidence="1">
    <location>
        <position position="71"/>
    </location>
    <ligand>
        <name>Zn(2+)</name>
        <dbReference type="ChEBI" id="CHEBI:29105"/>
        <label>1</label>
    </ligand>
</feature>
<feature type="site" description="Transition state stabilizer" evidence="3">
    <location>
        <position position="167"/>
    </location>
</feature>
<dbReference type="Gene3D" id="3.20.20.140">
    <property type="entry name" value="Metal-dependent hydrolases"/>
    <property type="match status" value="1"/>
</dbReference>
<feature type="binding site" evidence="1">
    <location>
        <position position="221"/>
    </location>
    <ligand>
        <name>Zn(2+)</name>
        <dbReference type="ChEBI" id="CHEBI:29105"/>
        <label>2</label>
    </ligand>
</feature>
<evidence type="ECO:0000256" key="1">
    <source>
        <dbReference type="PIRSR" id="PIRSR039004-1"/>
    </source>
</evidence>
<dbReference type="STRING" id="1616788.AR543_16750"/>
<dbReference type="PANTHER" id="PTHR42717:SF1">
    <property type="entry name" value="IMIDAZOLONEPROPIONASE AND RELATED AMIDOHYDROLASES"/>
    <property type="match status" value="1"/>
</dbReference>
<gene>
    <name evidence="4" type="ORF">AR543_16750</name>
</gene>
<dbReference type="AlphaFoldDB" id="A0A172ZIX4"/>
<evidence type="ECO:0000313" key="5">
    <source>
        <dbReference type="Proteomes" id="UP000078148"/>
    </source>
</evidence>
<feature type="binding site" description="via carbamate group" evidence="1">
    <location>
        <position position="165"/>
    </location>
    <ligand>
        <name>Zn(2+)</name>
        <dbReference type="ChEBI" id="CHEBI:29105"/>
        <label>1</label>
    </ligand>
</feature>
<reference evidence="4 5" key="2">
    <citation type="journal article" date="2016" name="Int. J. Syst. Evol. Microbiol.">
        <title>Paenibacillus bovis sp. nov., isolated from raw yak (Bos grunniens) milk.</title>
        <authorList>
            <person name="Gao C."/>
            <person name="Han J."/>
            <person name="Liu Z."/>
            <person name="Xu X."/>
            <person name="Hang F."/>
            <person name="Wu Z."/>
        </authorList>
    </citation>
    <scope>NUCLEOTIDE SEQUENCE [LARGE SCALE GENOMIC DNA]</scope>
    <source>
        <strain evidence="4 5">BD3526</strain>
    </source>
</reference>
<reference evidence="5" key="1">
    <citation type="submission" date="2015-10" db="EMBL/GenBank/DDBJ databases">
        <title>Genome of Paenibacillus bovis sp. nov.</title>
        <authorList>
            <person name="Wu Z."/>
            <person name="Gao C."/>
            <person name="Liu Z."/>
            <person name="Zheng H."/>
        </authorList>
    </citation>
    <scope>NUCLEOTIDE SEQUENCE [LARGE SCALE GENOMIC DNA]</scope>
    <source>
        <strain evidence="5">BD3526</strain>
    </source>
</reference>
<dbReference type="RefSeq" id="WP_060535599.1">
    <property type="nucleotide sequence ID" value="NZ_CP013023.1"/>
</dbReference>